<dbReference type="Pfam" id="PF00009">
    <property type="entry name" value="GTP_EFTU"/>
    <property type="match status" value="1"/>
</dbReference>
<dbReference type="GO" id="GO:0005525">
    <property type="term" value="F:GTP binding"/>
    <property type="evidence" value="ECO:0007669"/>
    <property type="project" value="UniProtKB-KW"/>
</dbReference>
<dbReference type="PROSITE" id="PS00301">
    <property type="entry name" value="G_TR_1"/>
    <property type="match status" value="1"/>
</dbReference>
<feature type="domain" description="Tr-type G" evidence="4">
    <location>
        <begin position="54"/>
        <end position="155"/>
    </location>
</feature>
<dbReference type="GO" id="GO:0032790">
    <property type="term" value="P:ribosome disassembly"/>
    <property type="evidence" value="ECO:0007669"/>
    <property type="project" value="TreeGrafter"/>
</dbReference>
<dbReference type="InterPro" id="IPR000795">
    <property type="entry name" value="T_Tr_GTP-bd_dom"/>
</dbReference>
<dbReference type="InterPro" id="IPR031157">
    <property type="entry name" value="G_TR_CS"/>
</dbReference>
<reference evidence="5" key="2">
    <citation type="journal article" date="2006" name="PLoS Pathog.">
        <title>New perspectives on host-parasite interplay by comparative transcriptomic and proteomic analyses of Schistosoma japonicum.</title>
        <authorList>
            <person name="Liu F."/>
            <person name="Lu J."/>
            <person name="Hu W."/>
            <person name="Wang S.Y."/>
            <person name="Cui S.J."/>
            <person name="Chi M."/>
            <person name="Yan Q."/>
            <person name="Wang X.R."/>
            <person name="Song H.D."/>
            <person name="Xu X.N."/>
            <person name="Wang J.J."/>
            <person name="Zhang X.L."/>
            <person name="Zhang X."/>
            <person name="Wang Z.Q."/>
            <person name="Xue C.L."/>
            <person name="Brindley P.J."/>
            <person name="McManus D.P."/>
            <person name="Yang P.Y."/>
            <person name="Feng Z."/>
            <person name="Chen Z."/>
            <person name="Han Z.G."/>
        </authorList>
    </citation>
    <scope>NUCLEOTIDE SEQUENCE</scope>
</reference>
<dbReference type="PANTHER" id="PTHR43261">
    <property type="entry name" value="TRANSLATION ELONGATION FACTOR G-RELATED"/>
    <property type="match status" value="1"/>
</dbReference>
<evidence type="ECO:0000256" key="2">
    <source>
        <dbReference type="ARBA" id="ARBA00022917"/>
    </source>
</evidence>
<proteinExistence type="evidence at transcript level"/>
<sequence length="155" mass="17549">MLNRKNLCILLSSKWLDLLKFKYDYLRCRLAHFNSQYIDGDIKAKVSGCDPSVATIRNVGLIAHIDAGKTTTTERMLYYARRTHHLGEVDHGNTVTDYLPEERERGISIVTSAASLSWRSHVINLLDTPGHVDFTFEVERSLTVLDSGRCYIGCS</sequence>
<keyword evidence="3" id="KW-0342">GTP-binding</keyword>
<reference evidence="5" key="1">
    <citation type="submission" date="2004-11" db="EMBL/GenBank/DDBJ databases">
        <title>The full-length cDNA sequences of Schistosoma japonicum genes.</title>
        <authorList>
            <person name="Han Z."/>
        </authorList>
    </citation>
    <scope>NUCLEOTIDE SEQUENCE</scope>
</reference>
<dbReference type="PROSITE" id="PS51722">
    <property type="entry name" value="G_TR_2"/>
    <property type="match status" value="1"/>
</dbReference>
<dbReference type="SUPFAM" id="SSF52540">
    <property type="entry name" value="P-loop containing nucleoside triphosphate hydrolases"/>
    <property type="match status" value="1"/>
</dbReference>
<dbReference type="InterPro" id="IPR027417">
    <property type="entry name" value="P-loop_NTPase"/>
</dbReference>
<accession>Q5DC59</accession>
<dbReference type="PANTHER" id="PTHR43261:SF1">
    <property type="entry name" value="RIBOSOME-RELEASING FACTOR 2, MITOCHONDRIAL"/>
    <property type="match status" value="1"/>
</dbReference>
<keyword evidence="1" id="KW-0547">Nucleotide-binding</keyword>
<organism evidence="5">
    <name type="scientific">Schistosoma japonicum</name>
    <name type="common">Blood fluke</name>
    <dbReference type="NCBI Taxonomy" id="6182"/>
    <lineage>
        <taxon>Eukaryota</taxon>
        <taxon>Metazoa</taxon>
        <taxon>Spiralia</taxon>
        <taxon>Lophotrochozoa</taxon>
        <taxon>Platyhelminthes</taxon>
        <taxon>Trematoda</taxon>
        <taxon>Digenea</taxon>
        <taxon>Strigeidida</taxon>
        <taxon>Schistosomatoidea</taxon>
        <taxon>Schistosomatidae</taxon>
        <taxon>Schistosoma</taxon>
    </lineage>
</organism>
<dbReference type="NCBIfam" id="TIGR00231">
    <property type="entry name" value="small_GTP"/>
    <property type="match status" value="1"/>
</dbReference>
<evidence type="ECO:0000259" key="4">
    <source>
        <dbReference type="PROSITE" id="PS51722"/>
    </source>
</evidence>
<dbReference type="Gene3D" id="3.40.50.300">
    <property type="entry name" value="P-loop containing nucleotide triphosphate hydrolases"/>
    <property type="match status" value="2"/>
</dbReference>
<evidence type="ECO:0000256" key="1">
    <source>
        <dbReference type="ARBA" id="ARBA00022741"/>
    </source>
</evidence>
<keyword evidence="2" id="KW-0648">Protein biosynthesis</keyword>
<dbReference type="InterPro" id="IPR005225">
    <property type="entry name" value="Small_GTP-bd"/>
</dbReference>
<dbReference type="GO" id="GO:0003924">
    <property type="term" value="F:GTPase activity"/>
    <property type="evidence" value="ECO:0007669"/>
    <property type="project" value="InterPro"/>
</dbReference>
<evidence type="ECO:0000256" key="3">
    <source>
        <dbReference type="ARBA" id="ARBA00023134"/>
    </source>
</evidence>
<dbReference type="EMBL" id="AY814865">
    <property type="protein sequence ID" value="AAW26597.1"/>
    <property type="molecule type" value="mRNA"/>
</dbReference>
<dbReference type="AlphaFoldDB" id="Q5DC59"/>
<evidence type="ECO:0000313" key="5">
    <source>
        <dbReference type="EMBL" id="AAW26597.1"/>
    </source>
</evidence>
<dbReference type="GO" id="GO:0032543">
    <property type="term" value="P:mitochondrial translation"/>
    <property type="evidence" value="ECO:0007669"/>
    <property type="project" value="TreeGrafter"/>
</dbReference>
<protein>
    <submittedName>
        <fullName evidence="5">SJCHGC08038 protein</fullName>
    </submittedName>
</protein>
<dbReference type="PRINTS" id="PR00315">
    <property type="entry name" value="ELONGATNFCT"/>
</dbReference>
<dbReference type="GO" id="GO:0005739">
    <property type="term" value="C:mitochondrion"/>
    <property type="evidence" value="ECO:0007669"/>
    <property type="project" value="TreeGrafter"/>
</dbReference>
<name>Q5DC59_SCHJA</name>